<name>W2JMT2_PHYNI</name>
<dbReference type="EMBL" id="KI684628">
    <property type="protein sequence ID" value="ETK94309.1"/>
    <property type="molecule type" value="Genomic_DNA"/>
</dbReference>
<evidence type="ECO:0000313" key="4">
    <source>
        <dbReference type="Proteomes" id="UP000053864"/>
    </source>
</evidence>
<accession>W2JMT2</accession>
<evidence type="ECO:0000313" key="2">
    <source>
        <dbReference type="EMBL" id="ETL47681.1"/>
    </source>
</evidence>
<evidence type="ECO:0000313" key="3">
    <source>
        <dbReference type="EMBL" id="ETM00791.1"/>
    </source>
</evidence>
<dbReference type="Proteomes" id="UP000053236">
    <property type="component" value="Unassembled WGS sequence"/>
</dbReference>
<dbReference type="Proteomes" id="UP000054423">
    <property type="component" value="Unassembled WGS sequence"/>
</dbReference>
<sequence>MNTMGQAQLNKRYASEALAKVKSIVGLSKTPTKVTPTQLREL</sequence>
<reference evidence="2 4" key="3">
    <citation type="submission" date="2013-11" db="EMBL/GenBank/DDBJ databases">
        <title>The Genome Sequence of Phytophthora parasitica CJ05E6.</title>
        <authorList>
            <consortium name="The Broad Institute Genomics Platform"/>
            <person name="Russ C."/>
            <person name="Tyler B."/>
            <person name="Panabieres F."/>
            <person name="Shan W."/>
            <person name="Tripathy S."/>
            <person name="Grunwald N."/>
            <person name="Machado M."/>
            <person name="Johnson C.S."/>
            <person name="Arredondo F."/>
            <person name="Hong C."/>
            <person name="Coffey M."/>
            <person name="Young S.K."/>
            <person name="Zeng Q."/>
            <person name="Gargeya S."/>
            <person name="Fitzgerald M."/>
            <person name="Abouelleil A."/>
            <person name="Alvarado L."/>
            <person name="Chapman S.B."/>
            <person name="Gainer-Dewar J."/>
            <person name="Goldberg J."/>
            <person name="Griggs A."/>
            <person name="Gujja S."/>
            <person name="Hansen M."/>
            <person name="Howarth C."/>
            <person name="Imamovic A."/>
            <person name="Ireland A."/>
            <person name="Larimer J."/>
            <person name="McCowan C."/>
            <person name="Murphy C."/>
            <person name="Pearson M."/>
            <person name="Poon T.W."/>
            <person name="Priest M."/>
            <person name="Roberts A."/>
            <person name="Saif S."/>
            <person name="Shea T."/>
            <person name="Sykes S."/>
            <person name="Wortman J."/>
            <person name="Nusbaum C."/>
            <person name="Birren B."/>
        </authorList>
    </citation>
    <scope>NUCLEOTIDE SEQUENCE [LARGE SCALE GENOMIC DNA]</scope>
    <source>
        <strain evidence="2 4">CJ05E6</strain>
    </source>
</reference>
<protein>
    <submittedName>
        <fullName evidence="2">Uncharacterized protein</fullName>
    </submittedName>
</protein>
<reference evidence="1" key="2">
    <citation type="submission" date="2013-11" db="EMBL/GenBank/DDBJ databases">
        <title>The Genome Sequence of Phytophthora parasitica CJ02B3.</title>
        <authorList>
            <consortium name="The Broad Institute Genomics Platform"/>
            <person name="Russ C."/>
            <person name="Tyler B."/>
            <person name="Panabieres F."/>
            <person name="Shan W."/>
            <person name="Tripathy S."/>
            <person name="Grunwald N."/>
            <person name="Machado M."/>
            <person name="Johnson C.S."/>
            <person name="Arredondo F."/>
            <person name="Hong C."/>
            <person name="Coffey M."/>
            <person name="Young S.K."/>
            <person name="Zeng Q."/>
            <person name="Gargeya S."/>
            <person name="Fitzgerald M."/>
            <person name="Abouelleil A."/>
            <person name="Alvarado L."/>
            <person name="Chapman S.B."/>
            <person name="Gainer-Dewar J."/>
            <person name="Goldberg J."/>
            <person name="Griggs A."/>
            <person name="Gujja S."/>
            <person name="Hansen M."/>
            <person name="Howarth C."/>
            <person name="Imamovic A."/>
            <person name="Ireland A."/>
            <person name="Larimer J."/>
            <person name="McCowan C."/>
            <person name="Murphy C."/>
            <person name="Pearson M."/>
            <person name="Poon T.W."/>
            <person name="Priest M."/>
            <person name="Roberts A."/>
            <person name="Saif S."/>
            <person name="Shea T."/>
            <person name="Sykes S."/>
            <person name="Wortman J."/>
            <person name="Nusbaum C."/>
            <person name="Birren B."/>
        </authorList>
    </citation>
    <scope>NUCLEOTIDE SEQUENCE [LARGE SCALE GENOMIC DNA]</scope>
    <source>
        <strain evidence="1">CJ02B3</strain>
    </source>
</reference>
<dbReference type="AlphaFoldDB" id="W2JMT2"/>
<gene>
    <name evidence="1" type="ORF">L915_02612</name>
    <name evidence="2" type="ORF">L916_02588</name>
    <name evidence="3" type="ORF">L917_02526</name>
</gene>
<proteinExistence type="predicted"/>
<organism evidence="2 4">
    <name type="scientific">Phytophthora nicotianae</name>
    <name type="common">Potato buckeye rot agent</name>
    <name type="synonym">Phytophthora parasitica</name>
    <dbReference type="NCBI Taxonomy" id="4792"/>
    <lineage>
        <taxon>Eukaryota</taxon>
        <taxon>Sar</taxon>
        <taxon>Stramenopiles</taxon>
        <taxon>Oomycota</taxon>
        <taxon>Peronosporomycetes</taxon>
        <taxon>Peronosporales</taxon>
        <taxon>Peronosporaceae</taxon>
        <taxon>Phytophthora</taxon>
    </lineage>
</organism>
<dbReference type="EMBL" id="KI671112">
    <property type="protein sequence ID" value="ETL47681.1"/>
    <property type="molecule type" value="Genomic_DNA"/>
</dbReference>
<dbReference type="EMBL" id="KI677882">
    <property type="protein sequence ID" value="ETM00791.1"/>
    <property type="molecule type" value="Genomic_DNA"/>
</dbReference>
<dbReference type="VEuPathDB" id="FungiDB:PPTG_24572"/>
<dbReference type="Proteomes" id="UP000053864">
    <property type="component" value="Unassembled WGS sequence"/>
</dbReference>
<reference evidence="3" key="1">
    <citation type="submission" date="2013-11" db="EMBL/GenBank/DDBJ databases">
        <title>The Genome Sequence of Phytophthora parasitica CHvinca01.</title>
        <authorList>
            <consortium name="The Broad Institute Genomics Platform"/>
            <person name="Russ C."/>
            <person name="Tyler B."/>
            <person name="Panabieres F."/>
            <person name="Shan W."/>
            <person name="Tripathy S."/>
            <person name="Grunwald N."/>
            <person name="Machado M."/>
            <person name="Johnson C.S."/>
            <person name="Arredondo F."/>
            <person name="Hong C."/>
            <person name="Coffey M."/>
            <person name="Young S.K."/>
            <person name="Zeng Q."/>
            <person name="Gargeya S."/>
            <person name="Fitzgerald M."/>
            <person name="Abouelleil A."/>
            <person name="Alvarado L."/>
            <person name="Chapman S.B."/>
            <person name="Gainer-Dewar J."/>
            <person name="Goldberg J."/>
            <person name="Griggs A."/>
            <person name="Gujja S."/>
            <person name="Hansen M."/>
            <person name="Howarth C."/>
            <person name="Imamovic A."/>
            <person name="Ireland A."/>
            <person name="Larimer J."/>
            <person name="McCowan C."/>
            <person name="Murphy C."/>
            <person name="Pearson M."/>
            <person name="Poon T.W."/>
            <person name="Priest M."/>
            <person name="Roberts A."/>
            <person name="Saif S."/>
            <person name="Shea T."/>
            <person name="Sykes S."/>
            <person name="Wortman J."/>
            <person name="Nusbaum C."/>
            <person name="Birren B."/>
        </authorList>
    </citation>
    <scope>NUCLEOTIDE SEQUENCE [LARGE SCALE GENOMIC DNA]</scope>
    <source>
        <strain evidence="3">CHvinca01</strain>
    </source>
</reference>
<evidence type="ECO:0000313" key="1">
    <source>
        <dbReference type="EMBL" id="ETK94309.1"/>
    </source>
</evidence>